<proteinExistence type="inferred from homology"/>
<name>A0ABP3PNR1_9PROT</name>
<reference evidence="10" key="1">
    <citation type="journal article" date="2019" name="Int. J. Syst. Evol. Microbiol.">
        <title>The Global Catalogue of Microorganisms (GCM) 10K type strain sequencing project: providing services to taxonomists for standard genome sequencing and annotation.</title>
        <authorList>
            <consortium name="The Broad Institute Genomics Platform"/>
            <consortium name="The Broad Institute Genome Sequencing Center for Infectious Disease"/>
            <person name="Wu L."/>
            <person name="Ma J."/>
        </authorList>
    </citation>
    <scope>NUCLEOTIDE SEQUENCE [LARGE SCALE GENOMIC DNA]</scope>
    <source>
        <strain evidence="10">JCM 15089</strain>
    </source>
</reference>
<keyword evidence="6 7" id="KW-0472">Membrane</keyword>
<comment type="caution">
    <text evidence="9">The sequence shown here is derived from an EMBL/GenBank/DDBJ whole genome shotgun (WGS) entry which is preliminary data.</text>
</comment>
<organism evidence="9 10">
    <name type="scientific">Rhizomicrobium electricum</name>
    <dbReference type="NCBI Taxonomy" id="480070"/>
    <lineage>
        <taxon>Bacteria</taxon>
        <taxon>Pseudomonadati</taxon>
        <taxon>Pseudomonadota</taxon>
        <taxon>Alphaproteobacteria</taxon>
        <taxon>Micropepsales</taxon>
        <taxon>Micropepsaceae</taxon>
        <taxon>Rhizomicrobium</taxon>
    </lineage>
</organism>
<protein>
    <submittedName>
        <fullName evidence="9">FtsX-like permease family protein</fullName>
    </submittedName>
</protein>
<dbReference type="EMBL" id="BAAADD010000004">
    <property type="protein sequence ID" value="GAA0569946.1"/>
    <property type="molecule type" value="Genomic_DNA"/>
</dbReference>
<dbReference type="InterPro" id="IPR051447">
    <property type="entry name" value="Lipoprotein-release_system"/>
</dbReference>
<sequence>MMLSKIAFRNILRNGRRSLMTASAIAVGGIAMILFGEYNDFAFLGLQTQTVTASGHMSVFAKGYFEFGSGNPSGYSISKYKDVIRLIENDPELKPMVNVVTPTVSLFGIAGNFSVDASKTFFGTGFVPSDRDRMRHWDEYRLRPANYVFSPLGVGDKEINKGIVGVGLARVLGLCEALKVANCPPPPKEAAPVVNNAPALSVDLAELTARDRTAAAASAAPVEPRLDLLGATANGAPNVVNFYVTEAQSQGVKELDDAFVGMHIALAQELLYGRGEHKAVAIQIQLHRTEDLERAKARLNRLFAEHSLPLEVRDFTELSASYVQIRNFLTVMFGFLTVIMLMIVIFTVVNTMTMSVMERVNEIGTARAMGIRRSGIRRLFVLEGFLLGVIGATAGAVLATLLSIWFNNAGIMYTPPGQAHPVPVRLLTNDWVLIYRVWIGLVIIATVGALVPAGRAARMKVVDALRHV</sequence>
<feature type="domain" description="ABC3 transporter permease C-terminal" evidence="8">
    <location>
        <begin position="335"/>
        <end position="460"/>
    </location>
</feature>
<keyword evidence="10" id="KW-1185">Reference proteome</keyword>
<evidence type="ECO:0000313" key="10">
    <source>
        <dbReference type="Proteomes" id="UP001499951"/>
    </source>
</evidence>
<dbReference type="InterPro" id="IPR003838">
    <property type="entry name" value="ABC3_permease_C"/>
</dbReference>
<evidence type="ECO:0000256" key="4">
    <source>
        <dbReference type="ARBA" id="ARBA00022692"/>
    </source>
</evidence>
<comment type="similarity">
    <text evidence="2">Belongs to the ABC-4 integral membrane protein family. LolC/E subfamily.</text>
</comment>
<dbReference type="RefSeq" id="WP_166929493.1">
    <property type="nucleotide sequence ID" value="NZ_BAAADD010000004.1"/>
</dbReference>
<evidence type="ECO:0000256" key="5">
    <source>
        <dbReference type="ARBA" id="ARBA00022989"/>
    </source>
</evidence>
<evidence type="ECO:0000256" key="2">
    <source>
        <dbReference type="ARBA" id="ARBA00005236"/>
    </source>
</evidence>
<keyword evidence="5 7" id="KW-1133">Transmembrane helix</keyword>
<feature type="transmembrane region" description="Helical" evidence="7">
    <location>
        <begin position="328"/>
        <end position="349"/>
    </location>
</feature>
<comment type="subcellular location">
    <subcellularLocation>
        <location evidence="1">Cell membrane</location>
        <topology evidence="1">Multi-pass membrane protein</topology>
    </subcellularLocation>
</comment>
<dbReference type="Proteomes" id="UP001499951">
    <property type="component" value="Unassembled WGS sequence"/>
</dbReference>
<dbReference type="Pfam" id="PF02687">
    <property type="entry name" value="FtsX"/>
    <property type="match status" value="1"/>
</dbReference>
<accession>A0ABP3PNR1</accession>
<keyword evidence="4 7" id="KW-0812">Transmembrane</keyword>
<feature type="transmembrane region" description="Helical" evidence="7">
    <location>
        <begin position="433"/>
        <end position="451"/>
    </location>
</feature>
<evidence type="ECO:0000259" key="8">
    <source>
        <dbReference type="Pfam" id="PF02687"/>
    </source>
</evidence>
<dbReference type="PANTHER" id="PTHR30489">
    <property type="entry name" value="LIPOPROTEIN-RELEASING SYSTEM TRANSMEMBRANE PROTEIN LOLE"/>
    <property type="match status" value="1"/>
</dbReference>
<evidence type="ECO:0000256" key="7">
    <source>
        <dbReference type="SAM" id="Phobius"/>
    </source>
</evidence>
<dbReference type="PANTHER" id="PTHR30489:SF0">
    <property type="entry name" value="LIPOPROTEIN-RELEASING SYSTEM TRANSMEMBRANE PROTEIN LOLE"/>
    <property type="match status" value="1"/>
</dbReference>
<evidence type="ECO:0000256" key="1">
    <source>
        <dbReference type="ARBA" id="ARBA00004651"/>
    </source>
</evidence>
<keyword evidence="3" id="KW-1003">Cell membrane</keyword>
<feature type="transmembrane region" description="Helical" evidence="7">
    <location>
        <begin position="20"/>
        <end position="38"/>
    </location>
</feature>
<evidence type="ECO:0000256" key="3">
    <source>
        <dbReference type="ARBA" id="ARBA00022475"/>
    </source>
</evidence>
<evidence type="ECO:0000313" key="9">
    <source>
        <dbReference type="EMBL" id="GAA0569946.1"/>
    </source>
</evidence>
<feature type="transmembrane region" description="Helical" evidence="7">
    <location>
        <begin position="379"/>
        <end position="406"/>
    </location>
</feature>
<evidence type="ECO:0000256" key="6">
    <source>
        <dbReference type="ARBA" id="ARBA00023136"/>
    </source>
</evidence>
<gene>
    <name evidence="9" type="ORF">GCM10008942_18390</name>
</gene>